<dbReference type="EMBL" id="UINC01050678">
    <property type="protein sequence ID" value="SVB63929.1"/>
    <property type="molecule type" value="Genomic_DNA"/>
</dbReference>
<dbReference type="AlphaFoldDB" id="A0A382FMQ2"/>
<accession>A0A382FMQ2</accession>
<reference evidence="1" key="1">
    <citation type="submission" date="2018-05" db="EMBL/GenBank/DDBJ databases">
        <authorList>
            <person name="Lanie J.A."/>
            <person name="Ng W.-L."/>
            <person name="Kazmierczak K.M."/>
            <person name="Andrzejewski T.M."/>
            <person name="Davidsen T.M."/>
            <person name="Wayne K.J."/>
            <person name="Tettelin H."/>
            <person name="Glass J.I."/>
            <person name="Rusch D."/>
            <person name="Podicherti R."/>
            <person name="Tsui H.-C.T."/>
            <person name="Winkler M.E."/>
        </authorList>
    </citation>
    <scope>NUCLEOTIDE SEQUENCE</scope>
</reference>
<name>A0A382FMQ2_9ZZZZ</name>
<feature type="non-terminal residue" evidence="1">
    <location>
        <position position="96"/>
    </location>
</feature>
<evidence type="ECO:0000313" key="1">
    <source>
        <dbReference type="EMBL" id="SVB63929.1"/>
    </source>
</evidence>
<protein>
    <submittedName>
        <fullName evidence="1">Uncharacterized protein</fullName>
    </submittedName>
</protein>
<gene>
    <name evidence="1" type="ORF">METZ01_LOCUS216783</name>
</gene>
<sequence length="96" mass="10435">MQDRFGLPITTSSATAAEHYQKGLDLVLSQNFGAEKELQKAVEADEGFAIATSCMAYVAMQRGRGAEAREIIKGVQSLSSGTSKRERQQIEAVALW</sequence>
<organism evidence="1">
    <name type="scientific">marine metagenome</name>
    <dbReference type="NCBI Taxonomy" id="408172"/>
    <lineage>
        <taxon>unclassified sequences</taxon>
        <taxon>metagenomes</taxon>
        <taxon>ecological metagenomes</taxon>
    </lineage>
</organism>
<proteinExistence type="predicted"/>